<sequence length="62" mass="7122">MPSIAKKIWEAERLTEAVCRDHELTSGKVQALSSDEFWQRVEFSKRAHLSARTVSSAPDYDR</sequence>
<comment type="caution">
    <text evidence="1">The sequence shown here is derived from an EMBL/GenBank/DDBJ whole genome shotgun (WGS) entry which is preliminary data.</text>
</comment>
<evidence type="ECO:0000313" key="1">
    <source>
        <dbReference type="EMBL" id="GEP44051.1"/>
    </source>
</evidence>
<keyword evidence="2" id="KW-1185">Reference proteome</keyword>
<dbReference type="Proteomes" id="UP000321577">
    <property type="component" value="Unassembled WGS sequence"/>
</dbReference>
<accession>A0A512MCH2</accession>
<evidence type="ECO:0000313" key="2">
    <source>
        <dbReference type="Proteomes" id="UP000321577"/>
    </source>
</evidence>
<name>A0A512MCH2_9BACT</name>
<organism evidence="1 2">
    <name type="scientific">Brevifollis gellanilyticus</name>
    <dbReference type="NCBI Taxonomy" id="748831"/>
    <lineage>
        <taxon>Bacteria</taxon>
        <taxon>Pseudomonadati</taxon>
        <taxon>Verrucomicrobiota</taxon>
        <taxon>Verrucomicrobiia</taxon>
        <taxon>Verrucomicrobiales</taxon>
        <taxon>Verrucomicrobiaceae</taxon>
    </lineage>
</organism>
<dbReference type="EMBL" id="BKAG01000024">
    <property type="protein sequence ID" value="GEP44051.1"/>
    <property type="molecule type" value="Genomic_DNA"/>
</dbReference>
<proteinExistence type="predicted"/>
<protein>
    <submittedName>
        <fullName evidence="1">Uncharacterized protein</fullName>
    </submittedName>
</protein>
<gene>
    <name evidence="1" type="ORF">BGE01nite_33420</name>
</gene>
<reference evidence="1 2" key="1">
    <citation type="submission" date="2019-07" db="EMBL/GenBank/DDBJ databases">
        <title>Whole genome shotgun sequence of Brevifollis gellanilyticus NBRC 108608.</title>
        <authorList>
            <person name="Hosoyama A."/>
            <person name="Uohara A."/>
            <person name="Ohji S."/>
            <person name="Ichikawa N."/>
        </authorList>
    </citation>
    <scope>NUCLEOTIDE SEQUENCE [LARGE SCALE GENOMIC DNA]</scope>
    <source>
        <strain evidence="1 2">NBRC 108608</strain>
    </source>
</reference>
<dbReference type="AlphaFoldDB" id="A0A512MCH2"/>